<sequence>MNGPSRALPLPLTPSQSVSLIGSITRAKCIRPGTHLHALLLTSGLLSPFLSSKLAAMYSLSGRPDAALHLFDRMPTRTTFLYNTLIRGYVQTDHHAKSLHLFSQMHASSVPADNFTYPFALKACGELLFLRLGAQIHSMTVRSGFSGNGFVSNSLISMYMNCNSEYAAGKVFDDMGAEKSVVSWNTMIAGLVYNGSDREALAVFDRMVRDGVQIDRATAVSVLPACAHLGDLERGKRVHEIVEEYGFGADLPVRNSLIDMYAKCGRLEEARRVFDDDELGEKDVVSWTAMVGAYTLNGRFVEAFDLSYRMQLSGTRPNSVTMACLLSACGTLPSGIHGKCIHGACIRLALGSDIVVETALVDMYSKCGCVDSSWRVFVIGSRRTATWNALLSGFTRNGRSQVSIKQFKWMMLEGVSPNSATIASLLPAYSHSGDLKQAINIHCYLLRMGFLRSVEATTGLIDVYAKVGCLDVAWKLFDGLPVKDFVAWSAIIGGYGAHGRARTAIWLLDRMVESGVEPNEVTFTSLLYSCSHAGLVDEGLQLFERMAKTHRLRPRDDHYACVVDLLSRAGRLEEAYDVVGSMPCDDKHAVWGALLGGCVTHSNVELGRVAAERLFEIEPENTGNYVLLGNIYAAVGRWEDAEILRRISIEMGLKKEPGRSLIEAK</sequence>
<feature type="repeat" description="PPR" evidence="2">
    <location>
        <begin position="78"/>
        <end position="112"/>
    </location>
</feature>
<dbReference type="NCBIfam" id="TIGR00756">
    <property type="entry name" value="PPR"/>
    <property type="match status" value="6"/>
</dbReference>
<feature type="repeat" description="PPR" evidence="2">
    <location>
        <begin position="180"/>
        <end position="214"/>
    </location>
</feature>
<organism evidence="3 4">
    <name type="scientific">Iris pallida</name>
    <name type="common">Sweet iris</name>
    <dbReference type="NCBI Taxonomy" id="29817"/>
    <lineage>
        <taxon>Eukaryota</taxon>
        <taxon>Viridiplantae</taxon>
        <taxon>Streptophyta</taxon>
        <taxon>Embryophyta</taxon>
        <taxon>Tracheophyta</taxon>
        <taxon>Spermatophyta</taxon>
        <taxon>Magnoliopsida</taxon>
        <taxon>Liliopsida</taxon>
        <taxon>Asparagales</taxon>
        <taxon>Iridaceae</taxon>
        <taxon>Iridoideae</taxon>
        <taxon>Irideae</taxon>
        <taxon>Iris</taxon>
    </lineage>
</organism>
<dbReference type="FunFam" id="1.25.40.10:FF:000396">
    <property type="entry name" value="Pentatricopeptide repeat-containing protein At2g36730"/>
    <property type="match status" value="1"/>
</dbReference>
<dbReference type="SUPFAM" id="SSF48452">
    <property type="entry name" value="TPR-like"/>
    <property type="match status" value="1"/>
</dbReference>
<dbReference type="Gene3D" id="1.25.40.10">
    <property type="entry name" value="Tetratricopeptide repeat domain"/>
    <property type="match status" value="5"/>
</dbReference>
<dbReference type="FunFam" id="1.25.40.10:FF:000090">
    <property type="entry name" value="Pentatricopeptide repeat-containing protein, chloroplastic"/>
    <property type="match status" value="1"/>
</dbReference>
<accession>A0AAX6IED1</accession>
<evidence type="ECO:0000313" key="3">
    <source>
        <dbReference type="EMBL" id="KAJ6851391.1"/>
    </source>
</evidence>
<feature type="repeat" description="PPR" evidence="2">
    <location>
        <begin position="283"/>
        <end position="317"/>
    </location>
</feature>
<dbReference type="GO" id="GO:0003723">
    <property type="term" value="F:RNA binding"/>
    <property type="evidence" value="ECO:0007669"/>
    <property type="project" value="InterPro"/>
</dbReference>
<gene>
    <name evidence="3" type="ORF">M6B38_258780</name>
</gene>
<reference evidence="3" key="1">
    <citation type="journal article" date="2023" name="GigaByte">
        <title>Genome assembly of the bearded iris, Iris pallida Lam.</title>
        <authorList>
            <person name="Bruccoleri R.E."/>
            <person name="Oakeley E.J."/>
            <person name="Faust A.M.E."/>
            <person name="Altorfer M."/>
            <person name="Dessus-Babus S."/>
            <person name="Burckhardt D."/>
            <person name="Oertli M."/>
            <person name="Naumann U."/>
            <person name="Petersen F."/>
            <person name="Wong J."/>
        </authorList>
    </citation>
    <scope>NUCLEOTIDE SEQUENCE</scope>
    <source>
        <strain evidence="3">GSM-AAB239-AS_SAM_17_03QT</strain>
    </source>
</reference>
<dbReference type="GO" id="GO:0009451">
    <property type="term" value="P:RNA modification"/>
    <property type="evidence" value="ECO:0007669"/>
    <property type="project" value="InterPro"/>
</dbReference>
<feature type="repeat" description="PPR" evidence="2">
    <location>
        <begin position="519"/>
        <end position="549"/>
    </location>
</feature>
<keyword evidence="4" id="KW-1185">Reference proteome</keyword>
<dbReference type="FunFam" id="1.25.40.10:FF:000344">
    <property type="entry name" value="Pentatricopeptide repeat-containing protein"/>
    <property type="match status" value="1"/>
</dbReference>
<dbReference type="PROSITE" id="PS51375">
    <property type="entry name" value="PPR"/>
    <property type="match status" value="6"/>
</dbReference>
<feature type="repeat" description="PPR" evidence="2">
    <location>
        <begin position="383"/>
        <end position="417"/>
    </location>
</feature>
<dbReference type="InterPro" id="IPR011990">
    <property type="entry name" value="TPR-like_helical_dom_sf"/>
</dbReference>
<dbReference type="PANTHER" id="PTHR47926:SF493">
    <property type="entry name" value="PENTATRICOPEPTIDE REPEAT-CONTAINING PROTEIN"/>
    <property type="match status" value="1"/>
</dbReference>
<evidence type="ECO:0000313" key="4">
    <source>
        <dbReference type="Proteomes" id="UP001140949"/>
    </source>
</evidence>
<dbReference type="InterPro" id="IPR002885">
    <property type="entry name" value="PPR_rpt"/>
</dbReference>
<dbReference type="InterPro" id="IPR046848">
    <property type="entry name" value="E_motif"/>
</dbReference>
<dbReference type="Pfam" id="PF01535">
    <property type="entry name" value="PPR"/>
    <property type="match status" value="3"/>
</dbReference>
<protein>
    <submittedName>
        <fullName evidence="3">Pentatricopeptide repeat-containing protein</fullName>
    </submittedName>
</protein>
<comment type="caution">
    <text evidence="3">The sequence shown here is derived from an EMBL/GenBank/DDBJ whole genome shotgun (WGS) entry which is preliminary data.</text>
</comment>
<proteinExistence type="predicted"/>
<dbReference type="FunFam" id="1.25.40.10:FF:000436">
    <property type="entry name" value="Pentatricopeptide repeat-containing protein At5g39350 family"/>
    <property type="match status" value="1"/>
</dbReference>
<dbReference type="InterPro" id="IPR046960">
    <property type="entry name" value="PPR_At4g14850-like_plant"/>
</dbReference>
<name>A0AAX6IED1_IRIPA</name>
<dbReference type="Proteomes" id="UP001140949">
    <property type="component" value="Unassembled WGS sequence"/>
</dbReference>
<evidence type="ECO:0000256" key="1">
    <source>
        <dbReference type="ARBA" id="ARBA00022737"/>
    </source>
</evidence>
<dbReference type="Pfam" id="PF13041">
    <property type="entry name" value="PPR_2"/>
    <property type="match status" value="5"/>
</dbReference>
<keyword evidence="1" id="KW-0677">Repeat</keyword>
<dbReference type="Pfam" id="PF20431">
    <property type="entry name" value="E_motif"/>
    <property type="match status" value="1"/>
</dbReference>
<dbReference type="EMBL" id="JANAVB010002199">
    <property type="protein sequence ID" value="KAJ6851391.1"/>
    <property type="molecule type" value="Genomic_DNA"/>
</dbReference>
<dbReference type="AlphaFoldDB" id="A0AAX6IED1"/>
<dbReference type="PANTHER" id="PTHR47926">
    <property type="entry name" value="PENTATRICOPEPTIDE REPEAT-CONTAINING PROTEIN"/>
    <property type="match status" value="1"/>
</dbReference>
<feature type="repeat" description="PPR" evidence="2">
    <location>
        <begin position="484"/>
        <end position="518"/>
    </location>
</feature>
<reference evidence="3" key="2">
    <citation type="submission" date="2023-04" db="EMBL/GenBank/DDBJ databases">
        <authorList>
            <person name="Bruccoleri R.E."/>
            <person name="Oakeley E.J."/>
            <person name="Faust A.-M."/>
            <person name="Dessus-Babus S."/>
            <person name="Altorfer M."/>
            <person name="Burckhardt D."/>
            <person name="Oertli M."/>
            <person name="Naumann U."/>
            <person name="Petersen F."/>
            <person name="Wong J."/>
        </authorList>
    </citation>
    <scope>NUCLEOTIDE SEQUENCE</scope>
    <source>
        <strain evidence="3">GSM-AAB239-AS_SAM_17_03QT</strain>
        <tissue evidence="3">Leaf</tissue>
    </source>
</reference>
<evidence type="ECO:0000256" key="2">
    <source>
        <dbReference type="PROSITE-ProRule" id="PRU00708"/>
    </source>
</evidence>